<name>A0A073K1G1_9BACI</name>
<proteinExistence type="inferred from homology"/>
<dbReference type="Gene3D" id="3.40.605.10">
    <property type="entry name" value="Aldehyde Dehydrogenase, Chain A, domain 1"/>
    <property type="match status" value="1"/>
</dbReference>
<dbReference type="PIRSF" id="PIRSF036492">
    <property type="entry name" value="ALDH"/>
    <property type="match status" value="1"/>
</dbReference>
<dbReference type="InterPro" id="IPR016163">
    <property type="entry name" value="Ald_DH_C"/>
</dbReference>
<reference evidence="9 10" key="1">
    <citation type="submission" date="2014-06" db="EMBL/GenBank/DDBJ databases">
        <title>Draft genome sequence of Bacillus manliponensis JCM 15802 (MCCC 1A00708).</title>
        <authorList>
            <person name="Lai Q."/>
            <person name="Liu Y."/>
            <person name="Shao Z."/>
        </authorList>
    </citation>
    <scope>NUCLEOTIDE SEQUENCE [LARGE SCALE GENOMIC DNA]</scope>
    <source>
        <strain evidence="9 10">JCM 15802</strain>
    </source>
</reference>
<dbReference type="STRING" id="574376.BAMA_17980"/>
<dbReference type="PROSITE" id="PS00687">
    <property type="entry name" value="ALDEHYDE_DEHYDR_GLU"/>
    <property type="match status" value="1"/>
</dbReference>
<dbReference type="PROSITE" id="PS00070">
    <property type="entry name" value="ALDEHYDE_DEHYDR_CYS"/>
    <property type="match status" value="1"/>
</dbReference>
<dbReference type="FunFam" id="3.40.605.10:FF:000004">
    <property type="entry name" value="Aldehyde dehydrogenase"/>
    <property type="match status" value="1"/>
</dbReference>
<keyword evidence="3" id="KW-0520">NAD</keyword>
<dbReference type="GO" id="GO:0005737">
    <property type="term" value="C:cytoplasm"/>
    <property type="evidence" value="ECO:0007669"/>
    <property type="project" value="TreeGrafter"/>
</dbReference>
<dbReference type="FunFam" id="3.40.309.10:FF:000003">
    <property type="entry name" value="Aldehyde dehydrogenase"/>
    <property type="match status" value="1"/>
</dbReference>
<dbReference type="InterPro" id="IPR016161">
    <property type="entry name" value="Ald_DH/histidinol_DH"/>
</dbReference>
<dbReference type="Gene3D" id="3.40.309.10">
    <property type="entry name" value="Aldehyde Dehydrogenase, Chain A, domain 2"/>
    <property type="match status" value="1"/>
</dbReference>
<dbReference type="EMBL" id="JOTN01000004">
    <property type="protein sequence ID" value="KEK20320.1"/>
    <property type="molecule type" value="Genomic_DNA"/>
</dbReference>
<evidence type="ECO:0000256" key="5">
    <source>
        <dbReference type="PIRSR" id="PIRSR036492-1"/>
    </source>
</evidence>
<keyword evidence="2 4" id="KW-0560">Oxidoreductase</keyword>
<protein>
    <recommendedName>
        <fullName evidence="4">Aldehyde dehydrogenase</fullName>
    </recommendedName>
</protein>
<accession>A0A073K1G1</accession>
<dbReference type="RefSeq" id="WP_034637767.1">
    <property type="nucleotide sequence ID" value="NZ_CBCSJC010000004.1"/>
</dbReference>
<dbReference type="InterPro" id="IPR016160">
    <property type="entry name" value="Ald_DH_CS_CYS"/>
</dbReference>
<evidence type="ECO:0000313" key="10">
    <source>
        <dbReference type="Proteomes" id="UP000027822"/>
    </source>
</evidence>
<evidence type="ECO:0000256" key="2">
    <source>
        <dbReference type="ARBA" id="ARBA00023002"/>
    </source>
</evidence>
<evidence type="ECO:0000256" key="7">
    <source>
        <dbReference type="RuleBase" id="RU003345"/>
    </source>
</evidence>
<dbReference type="Proteomes" id="UP000027822">
    <property type="component" value="Unassembled WGS sequence"/>
</dbReference>
<dbReference type="eggNOG" id="COG1012">
    <property type="taxonomic scope" value="Bacteria"/>
</dbReference>
<gene>
    <name evidence="9" type="ORF">BAMA_17980</name>
</gene>
<sequence length="455" mass="51391">MNISSLVVKQKDYFYNGNTRNIIGRKKYLQKLYEGIQRYEDEIFQALKLDLNKSENESYTTEVGYTLKEISFICKHLSSWSKPTRVKTAITHIGSKGKVVPEPYGVTLVIAPWNYPFQLAIAPLVGAIAAGNTVVLKPSELTPNVSSIITKLVREVFPEELVAVVEGGVEESTILLEQPFDYIFFTGSTSVGKIVMEAAAKQLTPLTLELGGKSPCIVHRDAKLQLAARRIVWGKFLNAGQTCVAPDYIYVHKSVKDQFMKELRNEIRNQFGEKPLQNEKYVQIVSERHFNRLLRFLEEGETVIGGSYSQDTLHIEPTVLMNISWEHPIMQEEIFGPILPILEYDDIEEIIRIVQKQPKALALYVFSESKDVQEMVTRNIPFGGGCTNDTVYHLASPYLPFGGVGPSGLGSYHGEQSFRTFSHYKSILSQTTTFDMKIRYASTKSALKFIRKLLK</sequence>
<dbReference type="GO" id="GO:0006081">
    <property type="term" value="P:aldehyde metabolic process"/>
    <property type="evidence" value="ECO:0007669"/>
    <property type="project" value="InterPro"/>
</dbReference>
<dbReference type="InterPro" id="IPR029510">
    <property type="entry name" value="Ald_DH_CS_GLU"/>
</dbReference>
<dbReference type="Pfam" id="PF00171">
    <property type="entry name" value="Aldedh"/>
    <property type="match status" value="1"/>
</dbReference>
<evidence type="ECO:0000256" key="4">
    <source>
        <dbReference type="PIRNR" id="PIRNR036492"/>
    </source>
</evidence>
<evidence type="ECO:0000256" key="6">
    <source>
        <dbReference type="PROSITE-ProRule" id="PRU10007"/>
    </source>
</evidence>
<evidence type="ECO:0000259" key="8">
    <source>
        <dbReference type="Pfam" id="PF00171"/>
    </source>
</evidence>
<dbReference type="OrthoDB" id="9762913at2"/>
<comment type="caution">
    <text evidence="9">The sequence shown here is derived from an EMBL/GenBank/DDBJ whole genome shotgun (WGS) entry which is preliminary data.</text>
</comment>
<feature type="domain" description="Aldehyde dehydrogenase" evidence="8">
    <location>
        <begin position="21"/>
        <end position="427"/>
    </location>
</feature>
<organism evidence="9 10">
    <name type="scientific">Bacillus manliponensis</name>
    <dbReference type="NCBI Taxonomy" id="574376"/>
    <lineage>
        <taxon>Bacteria</taxon>
        <taxon>Bacillati</taxon>
        <taxon>Bacillota</taxon>
        <taxon>Bacilli</taxon>
        <taxon>Bacillales</taxon>
        <taxon>Bacillaceae</taxon>
        <taxon>Bacillus</taxon>
        <taxon>Bacillus cereus group</taxon>
    </lineage>
</organism>
<dbReference type="AlphaFoldDB" id="A0A073K1G1"/>
<feature type="active site" evidence="5">
    <location>
        <position position="243"/>
    </location>
</feature>
<evidence type="ECO:0000256" key="3">
    <source>
        <dbReference type="ARBA" id="ARBA00023027"/>
    </source>
</evidence>
<dbReference type="PANTHER" id="PTHR43570">
    <property type="entry name" value="ALDEHYDE DEHYDROGENASE"/>
    <property type="match status" value="1"/>
</dbReference>
<dbReference type="PANTHER" id="PTHR43570:SF16">
    <property type="entry name" value="ALDEHYDE DEHYDROGENASE TYPE III, ISOFORM Q"/>
    <property type="match status" value="1"/>
</dbReference>
<comment type="similarity">
    <text evidence="1 4 7">Belongs to the aldehyde dehydrogenase family.</text>
</comment>
<dbReference type="GO" id="GO:0004029">
    <property type="term" value="F:aldehyde dehydrogenase (NAD+) activity"/>
    <property type="evidence" value="ECO:0007669"/>
    <property type="project" value="TreeGrafter"/>
</dbReference>
<dbReference type="InterPro" id="IPR015590">
    <property type="entry name" value="Aldehyde_DH_dom"/>
</dbReference>
<dbReference type="InterPro" id="IPR012394">
    <property type="entry name" value="Aldehyde_DH_NAD(P)"/>
</dbReference>
<keyword evidence="10" id="KW-1185">Reference proteome</keyword>
<evidence type="ECO:0000256" key="1">
    <source>
        <dbReference type="ARBA" id="ARBA00009986"/>
    </source>
</evidence>
<dbReference type="SUPFAM" id="SSF53720">
    <property type="entry name" value="ALDH-like"/>
    <property type="match status" value="1"/>
</dbReference>
<dbReference type="InterPro" id="IPR016162">
    <property type="entry name" value="Ald_DH_N"/>
</dbReference>
<dbReference type="CDD" id="cd07136">
    <property type="entry name" value="ALDH_YwdH-P39616"/>
    <property type="match status" value="1"/>
</dbReference>
<evidence type="ECO:0000313" key="9">
    <source>
        <dbReference type="EMBL" id="KEK20320.1"/>
    </source>
</evidence>
<feature type="active site" evidence="5 6">
    <location>
        <position position="209"/>
    </location>
</feature>